<dbReference type="AlphaFoldDB" id="A0AAE2ZT58"/>
<evidence type="ECO:0000313" key="1">
    <source>
        <dbReference type="EMBL" id="MBW8640381.1"/>
    </source>
</evidence>
<gene>
    <name evidence="1" type="ORF">K1W69_24530</name>
</gene>
<name>A0AAE2ZT58_9HYPH</name>
<protein>
    <submittedName>
        <fullName evidence="1">Uncharacterized protein</fullName>
    </submittedName>
</protein>
<dbReference type="Proteomes" id="UP001196509">
    <property type="component" value="Unassembled WGS sequence"/>
</dbReference>
<evidence type="ECO:0000313" key="2">
    <source>
        <dbReference type="Proteomes" id="UP001196509"/>
    </source>
</evidence>
<sequence length="232" mass="25078">MTKPSWPSAVLKPQAATLPRLAPRTLSGGASVSGRTQIVASDAGVWVATLSSVPVYDRDTLLTWRAIEAWCDGRLNAIDVPLPAYEQAYAPFASGLDYTTLFSAVPHSDDSYFSDGSGYVGGIVDVTVSGDLALGATAMTASVANAPRLQPGQVFSIDHAGKGPRWYQIRSWDEDTAAMTFRPPLREAVASGARLNFDRPTCRMRLRSDDAMRLDLQMPAYGYPSVEFIEDL</sequence>
<dbReference type="EMBL" id="JAICBX010000006">
    <property type="protein sequence ID" value="MBW8640381.1"/>
    <property type="molecule type" value="Genomic_DNA"/>
</dbReference>
<comment type="caution">
    <text evidence="1">The sequence shown here is derived from an EMBL/GenBank/DDBJ whole genome shotgun (WGS) entry which is preliminary data.</text>
</comment>
<accession>A0AAE2ZT58</accession>
<reference evidence="1" key="1">
    <citation type="submission" date="2021-08" db="EMBL/GenBank/DDBJ databases">
        <title>Hoeflea bacterium WL0058 sp. nov., isolated from the sediment.</title>
        <authorList>
            <person name="Wang L."/>
            <person name="Zhang D."/>
        </authorList>
    </citation>
    <scope>NUCLEOTIDE SEQUENCE</scope>
    <source>
        <strain evidence="1">WL0058</strain>
    </source>
</reference>
<organism evidence="1 2">
    <name type="scientific">Flavimaribacter sediminis</name>
    <dbReference type="NCBI Taxonomy" id="2865987"/>
    <lineage>
        <taxon>Bacteria</taxon>
        <taxon>Pseudomonadati</taxon>
        <taxon>Pseudomonadota</taxon>
        <taxon>Alphaproteobacteria</taxon>
        <taxon>Hyphomicrobiales</taxon>
        <taxon>Rhizobiaceae</taxon>
        <taxon>Flavimaribacter</taxon>
    </lineage>
</organism>
<keyword evidence="2" id="KW-1185">Reference proteome</keyword>
<proteinExistence type="predicted"/>
<dbReference type="RefSeq" id="WP_220231112.1">
    <property type="nucleotide sequence ID" value="NZ_JAICBX010000006.1"/>
</dbReference>